<dbReference type="Pfam" id="PF04205">
    <property type="entry name" value="FMN_bind"/>
    <property type="match status" value="1"/>
</dbReference>
<dbReference type="PANTHER" id="PTHR30224">
    <property type="entry name" value="ELECTRON TRANSPORT PROTEIN"/>
    <property type="match status" value="1"/>
</dbReference>
<dbReference type="Proteomes" id="UP000185934">
    <property type="component" value="Chromosome"/>
</dbReference>
<dbReference type="PANTHER" id="PTHR30224:SF4">
    <property type="entry name" value="ELECTRON TRANSPORT PROTEIN YCCM-RELATED"/>
    <property type="match status" value="1"/>
</dbReference>
<evidence type="ECO:0000259" key="5">
    <source>
        <dbReference type="SMART" id="SM00900"/>
    </source>
</evidence>
<evidence type="ECO:0000256" key="3">
    <source>
        <dbReference type="ARBA" id="ARBA00023136"/>
    </source>
</evidence>
<feature type="transmembrane region" description="Helical" evidence="4">
    <location>
        <begin position="250"/>
        <end position="270"/>
    </location>
</feature>
<keyword evidence="2" id="KW-1003">Cell membrane</keyword>
<dbReference type="InterPro" id="IPR007329">
    <property type="entry name" value="FMN-bd"/>
</dbReference>
<dbReference type="InterPro" id="IPR052378">
    <property type="entry name" value="NosR_regulator"/>
</dbReference>
<dbReference type="Pfam" id="PF12801">
    <property type="entry name" value="Fer4_5"/>
    <property type="match status" value="2"/>
</dbReference>
<feature type="transmembrane region" description="Helical" evidence="4">
    <location>
        <begin position="217"/>
        <end position="244"/>
    </location>
</feature>
<dbReference type="STRING" id="1839801.Dform_01895"/>
<dbReference type="GO" id="GO:0005886">
    <property type="term" value="C:plasma membrane"/>
    <property type="evidence" value="ECO:0007669"/>
    <property type="project" value="UniProtKB-SubCell"/>
</dbReference>
<dbReference type="KEGG" id="dfo:Dform_01895"/>
<dbReference type="InterPro" id="IPR017896">
    <property type="entry name" value="4Fe4S_Fe-S-bd"/>
</dbReference>
<gene>
    <name evidence="6" type="ORF">Dform_01895</name>
</gene>
<dbReference type="GO" id="GO:0010181">
    <property type="term" value="F:FMN binding"/>
    <property type="evidence" value="ECO:0007669"/>
    <property type="project" value="InterPro"/>
</dbReference>
<sequence length="407" mass="44958">MAAFKLGRIKTSSILVLIILVVLIGAAIFGQYGEGHSGYEPFLKDAMPAASSFTSLKTSGGAILYQARDASGNPVGYITAAEGPGYGGPMSVLVNWTLDGTITAVNVPRHHEDMPWWKVLFKDKFFNQYIGRSYSEPLLLDSDIDAATGSTVSSNGVAVGVRNGRLVLASYLGHPYSGPREPLKFGWPEILVVAGMALAVIARTLPVLKGRSWPRLLTLFYGFIILGVWLSIPLSLTNIASWLVGYAPHLQTFLVMYLMVFGVIGLTVIFGKNFYCFWLCPYSAVQESLHLITDKKTRPGPKLFKVLHNTRFVLLFIAVFLVLLLKNPSVSVFEPWNVLFSMKGTTDQWVLMIFALVSALFVYNFWCHYLCPVGAVLELILKMRKGVVGIWQRIRPQKNPGRSPTSS</sequence>
<evidence type="ECO:0000313" key="7">
    <source>
        <dbReference type="Proteomes" id="UP000185934"/>
    </source>
</evidence>
<evidence type="ECO:0000256" key="2">
    <source>
        <dbReference type="ARBA" id="ARBA00022475"/>
    </source>
</evidence>
<evidence type="ECO:0000256" key="1">
    <source>
        <dbReference type="ARBA" id="ARBA00004236"/>
    </source>
</evidence>
<name>A0A1P8F9V0_9CHLR</name>
<comment type="subcellular location">
    <subcellularLocation>
        <location evidence="1">Cell membrane</location>
    </subcellularLocation>
</comment>
<dbReference type="EMBL" id="CP018258">
    <property type="protein sequence ID" value="APV45212.1"/>
    <property type="molecule type" value="Genomic_DNA"/>
</dbReference>
<accession>A0A1P8F9V0</accession>
<keyword evidence="4" id="KW-1133">Transmembrane helix</keyword>
<feature type="transmembrane region" description="Helical" evidence="4">
    <location>
        <begin position="349"/>
        <end position="377"/>
    </location>
</feature>
<feature type="transmembrane region" description="Helical" evidence="4">
    <location>
        <begin position="12"/>
        <end position="32"/>
    </location>
</feature>
<evidence type="ECO:0000256" key="4">
    <source>
        <dbReference type="SAM" id="Phobius"/>
    </source>
</evidence>
<keyword evidence="3 4" id="KW-0472">Membrane</keyword>
<protein>
    <submittedName>
        <fullName evidence="6">4Fe-4S binding domain-containing protein</fullName>
    </submittedName>
</protein>
<feature type="transmembrane region" description="Helical" evidence="4">
    <location>
        <begin position="185"/>
        <end position="205"/>
    </location>
</feature>
<proteinExistence type="predicted"/>
<keyword evidence="7" id="KW-1185">Reference proteome</keyword>
<evidence type="ECO:0000313" key="6">
    <source>
        <dbReference type="EMBL" id="APV45212.1"/>
    </source>
</evidence>
<keyword evidence="4" id="KW-0812">Transmembrane</keyword>
<feature type="transmembrane region" description="Helical" evidence="4">
    <location>
        <begin position="312"/>
        <end position="329"/>
    </location>
</feature>
<dbReference type="SMART" id="SM00900">
    <property type="entry name" value="FMN_bind"/>
    <property type="match status" value="1"/>
</dbReference>
<reference evidence="7" key="1">
    <citation type="submission" date="2016-11" db="EMBL/GenBank/DDBJ databases">
        <title>Dehalogenimonas formicexedens sp. nov., a chlorinated alkane respiring bacterium isolated from contaminated groundwater.</title>
        <authorList>
            <person name="Key T.A."/>
            <person name="Bowman K.S."/>
            <person name="Lee I."/>
            <person name="Chun J."/>
            <person name="Albuquerque L."/>
            <person name="da Costa M.S."/>
            <person name="Rainey F.A."/>
            <person name="Moe W.M."/>
        </authorList>
    </citation>
    <scope>NUCLEOTIDE SEQUENCE [LARGE SCALE GENOMIC DNA]</scope>
    <source>
        <strain evidence="7">NSZ-14</strain>
    </source>
</reference>
<dbReference type="AlphaFoldDB" id="A0A1P8F9V0"/>
<feature type="domain" description="FMN-binding" evidence="5">
    <location>
        <begin position="85"/>
        <end position="168"/>
    </location>
</feature>
<organism evidence="6 7">
    <name type="scientific">Dehalogenimonas formicexedens</name>
    <dbReference type="NCBI Taxonomy" id="1839801"/>
    <lineage>
        <taxon>Bacteria</taxon>
        <taxon>Bacillati</taxon>
        <taxon>Chloroflexota</taxon>
        <taxon>Dehalococcoidia</taxon>
        <taxon>Dehalococcoidales</taxon>
        <taxon>Dehalococcoidaceae</taxon>
        <taxon>Dehalogenimonas</taxon>
    </lineage>
</organism>